<evidence type="ECO:0000313" key="1">
    <source>
        <dbReference type="EMBL" id="GAA5101816.1"/>
    </source>
</evidence>
<name>A0ABP9MTU6_9GAMM</name>
<dbReference type="EMBL" id="BAABKE010000006">
    <property type="protein sequence ID" value="GAA5101816.1"/>
    <property type="molecule type" value="Genomic_DNA"/>
</dbReference>
<keyword evidence="2" id="KW-1185">Reference proteome</keyword>
<dbReference type="RefSeq" id="WP_143691433.1">
    <property type="nucleotide sequence ID" value="NZ_MVDO01000175.1"/>
</dbReference>
<dbReference type="Proteomes" id="UP001500631">
    <property type="component" value="Unassembled WGS sequence"/>
</dbReference>
<accession>A0ABP9MTU6</accession>
<evidence type="ECO:0000313" key="2">
    <source>
        <dbReference type="Proteomes" id="UP001500631"/>
    </source>
</evidence>
<organism evidence="1 2">
    <name type="scientific">Wohlfahrtiimonas larvae</name>
    <dbReference type="NCBI Taxonomy" id="1157986"/>
    <lineage>
        <taxon>Bacteria</taxon>
        <taxon>Pseudomonadati</taxon>
        <taxon>Pseudomonadota</taxon>
        <taxon>Gammaproteobacteria</taxon>
        <taxon>Cardiobacteriales</taxon>
        <taxon>Ignatzschineriaceae</taxon>
        <taxon>Wohlfahrtiimonas</taxon>
    </lineage>
</organism>
<protein>
    <recommendedName>
        <fullName evidence="3">Lipocalin-like domain-containing protein</fullName>
    </recommendedName>
</protein>
<evidence type="ECO:0008006" key="3">
    <source>
        <dbReference type="Google" id="ProtNLM"/>
    </source>
</evidence>
<comment type="caution">
    <text evidence="1">The sequence shown here is derived from an EMBL/GenBank/DDBJ whole genome shotgun (WGS) entry which is preliminary data.</text>
</comment>
<sequence>MLKIVKRLVLLLIMAVFMNAGFTQIITKSDLYGVWAYSAKNEEAELLNLTALKPSNEGLDILIAKDDKDSFKVRQNFTWDFNEETQMFSQVAHKITYFVNGKEESSENPKESSTSKIELLKLGEEVIGIKFIVEGEDDQTFLKVDMESLQEKIGNLE</sequence>
<gene>
    <name evidence="1" type="ORF">GCM10023338_18310</name>
</gene>
<reference evidence="2" key="1">
    <citation type="journal article" date="2019" name="Int. J. Syst. Evol. Microbiol.">
        <title>The Global Catalogue of Microorganisms (GCM) 10K type strain sequencing project: providing services to taxonomists for standard genome sequencing and annotation.</title>
        <authorList>
            <consortium name="The Broad Institute Genomics Platform"/>
            <consortium name="The Broad Institute Genome Sequencing Center for Infectious Disease"/>
            <person name="Wu L."/>
            <person name="Ma J."/>
        </authorList>
    </citation>
    <scope>NUCLEOTIDE SEQUENCE [LARGE SCALE GENOMIC DNA]</scope>
    <source>
        <strain evidence="2">JCM 18424</strain>
    </source>
</reference>
<proteinExistence type="predicted"/>